<organism evidence="1 2">
    <name type="scientific">Albugo candida</name>
    <dbReference type="NCBI Taxonomy" id="65357"/>
    <lineage>
        <taxon>Eukaryota</taxon>
        <taxon>Sar</taxon>
        <taxon>Stramenopiles</taxon>
        <taxon>Oomycota</taxon>
        <taxon>Peronosporomycetes</taxon>
        <taxon>Albuginales</taxon>
        <taxon>Albuginaceae</taxon>
        <taxon>Albugo</taxon>
    </lineage>
</organism>
<dbReference type="AlphaFoldDB" id="A0A024GEY1"/>
<dbReference type="Proteomes" id="UP000053237">
    <property type="component" value="Unassembled WGS sequence"/>
</dbReference>
<evidence type="ECO:0000313" key="1">
    <source>
        <dbReference type="EMBL" id="CCI45326.1"/>
    </source>
</evidence>
<accession>A0A024GEY1</accession>
<reference evidence="1 2" key="1">
    <citation type="submission" date="2012-05" db="EMBL/GenBank/DDBJ databases">
        <title>Recombination and specialization in a pathogen metapopulation.</title>
        <authorList>
            <person name="Gardiner A."/>
            <person name="Kemen E."/>
            <person name="Schultz-Larsen T."/>
            <person name="MacLean D."/>
            <person name="Van Oosterhout C."/>
            <person name="Jones J.D.G."/>
        </authorList>
    </citation>
    <scope>NUCLEOTIDE SEQUENCE [LARGE SCALE GENOMIC DNA]</scope>
    <source>
        <strain evidence="1 2">Ac Nc2</strain>
    </source>
</reference>
<keyword evidence="2" id="KW-1185">Reference proteome</keyword>
<name>A0A024GEY1_9STRA</name>
<gene>
    <name evidence="1" type="ORF">BN9_061990</name>
</gene>
<evidence type="ECO:0000313" key="2">
    <source>
        <dbReference type="Proteomes" id="UP000053237"/>
    </source>
</evidence>
<dbReference type="EMBL" id="CAIX01000095">
    <property type="protein sequence ID" value="CCI45326.1"/>
    <property type="molecule type" value="Genomic_DNA"/>
</dbReference>
<comment type="caution">
    <text evidence="1">The sequence shown here is derived from an EMBL/GenBank/DDBJ whole genome shotgun (WGS) entry which is preliminary data.</text>
</comment>
<sequence>MRIHLRFFHYFVVRQIQIFQSQKSIVSGLHVSLLTKNPTAMPTKLSMEKQLGSCKLLYSKNKSSSCAKSPKLRGTERIRLFPRYNSRKRFILASCAKSLHVKQL</sequence>
<proteinExistence type="predicted"/>
<protein>
    <submittedName>
        <fullName evidence="1">Uncharacterized protein</fullName>
    </submittedName>
</protein>
<dbReference type="InParanoid" id="A0A024GEY1"/>